<name>A0A4V6WJV9_9PEZI</name>
<dbReference type="Gene3D" id="3.40.630.30">
    <property type="match status" value="1"/>
</dbReference>
<proteinExistence type="predicted"/>
<dbReference type="AlphaFoldDB" id="A0A4V6WJV9"/>
<sequence length="218" mass="24721">MGIKTVEARDEDMDRIFQVACDAFGRNEPMWDVMYPKHWLAEGRAKGADKMRKTNRADPCTKFIVAVDEDTGAIQGMSKWNIYAHNTFPDTERINKEVGDYYESDEERQFASAMTAIFLGLRNDAIEKSGGNLVSLDILAVDPKYQRLGVGGKLVEWGTTRADDLGVEAVVESSVFGKGLYEKNGFVFFKNVEMKSEDERWKGRSAGRFAWLVRPKRQ</sequence>
<accession>A0A4V6WJV9</accession>
<comment type="caution">
    <text evidence="2">The sequence shown here is derived from an EMBL/GenBank/DDBJ whole genome shotgun (WGS) entry which is preliminary data.</text>
</comment>
<evidence type="ECO:0000259" key="1">
    <source>
        <dbReference type="PROSITE" id="PS51186"/>
    </source>
</evidence>
<protein>
    <recommendedName>
        <fullName evidence="1">N-acetyltransferase domain-containing protein</fullName>
    </recommendedName>
</protein>
<reference evidence="2 3" key="1">
    <citation type="submission" date="2017-03" db="EMBL/GenBank/DDBJ databases">
        <title>Genomes of endolithic fungi from Antarctica.</title>
        <authorList>
            <person name="Coleine C."/>
            <person name="Masonjones S."/>
            <person name="Stajich J.E."/>
        </authorList>
    </citation>
    <scope>NUCLEOTIDE SEQUENCE [LARGE SCALE GENOMIC DNA]</scope>
    <source>
        <strain evidence="2 3">CCFEE 6315</strain>
    </source>
</reference>
<dbReference type="PANTHER" id="PTHR42791:SF14">
    <property type="entry name" value="N-ACETYLTRANSFERASE DOMAIN-CONTAINING PROTEIN"/>
    <property type="match status" value="1"/>
</dbReference>
<organism evidence="2 3">
    <name type="scientific">Salinomyces thailandicus</name>
    <dbReference type="NCBI Taxonomy" id="706561"/>
    <lineage>
        <taxon>Eukaryota</taxon>
        <taxon>Fungi</taxon>
        <taxon>Dikarya</taxon>
        <taxon>Ascomycota</taxon>
        <taxon>Pezizomycotina</taxon>
        <taxon>Dothideomycetes</taxon>
        <taxon>Dothideomycetidae</taxon>
        <taxon>Mycosphaerellales</taxon>
        <taxon>Teratosphaeriaceae</taxon>
        <taxon>Salinomyces</taxon>
    </lineage>
</organism>
<dbReference type="OrthoDB" id="4738875at2759"/>
<dbReference type="PROSITE" id="PS51186">
    <property type="entry name" value="GNAT"/>
    <property type="match status" value="1"/>
</dbReference>
<dbReference type="SUPFAM" id="SSF55729">
    <property type="entry name" value="Acyl-CoA N-acyltransferases (Nat)"/>
    <property type="match status" value="1"/>
</dbReference>
<evidence type="ECO:0000313" key="2">
    <source>
        <dbReference type="EMBL" id="TKA30969.1"/>
    </source>
</evidence>
<dbReference type="InterPro" id="IPR000182">
    <property type="entry name" value="GNAT_dom"/>
</dbReference>
<gene>
    <name evidence="2" type="ORF">B0A50_01937</name>
</gene>
<dbReference type="PANTHER" id="PTHR42791">
    <property type="entry name" value="GNAT FAMILY ACETYLTRANSFERASE"/>
    <property type="match status" value="1"/>
</dbReference>
<dbReference type="Pfam" id="PF13508">
    <property type="entry name" value="Acetyltransf_7"/>
    <property type="match status" value="1"/>
</dbReference>
<keyword evidence="3" id="KW-1185">Reference proteome</keyword>
<dbReference type="CDD" id="cd04301">
    <property type="entry name" value="NAT_SF"/>
    <property type="match status" value="1"/>
</dbReference>
<dbReference type="InterPro" id="IPR052523">
    <property type="entry name" value="Trichothecene_AcTrans"/>
</dbReference>
<evidence type="ECO:0000313" key="3">
    <source>
        <dbReference type="Proteomes" id="UP000308549"/>
    </source>
</evidence>
<dbReference type="GO" id="GO:0016747">
    <property type="term" value="F:acyltransferase activity, transferring groups other than amino-acyl groups"/>
    <property type="evidence" value="ECO:0007669"/>
    <property type="project" value="InterPro"/>
</dbReference>
<feature type="domain" description="N-acetyltransferase" evidence="1">
    <location>
        <begin position="78"/>
        <end position="207"/>
    </location>
</feature>
<dbReference type="EMBL" id="NAJL01000009">
    <property type="protein sequence ID" value="TKA30969.1"/>
    <property type="molecule type" value="Genomic_DNA"/>
</dbReference>
<dbReference type="InterPro" id="IPR016181">
    <property type="entry name" value="Acyl_CoA_acyltransferase"/>
</dbReference>
<dbReference type="Proteomes" id="UP000308549">
    <property type="component" value="Unassembled WGS sequence"/>
</dbReference>